<evidence type="ECO:0000256" key="7">
    <source>
        <dbReference type="SAM" id="MobiDB-lite"/>
    </source>
</evidence>
<organism evidence="11 12">
    <name type="scientific">Rosenbergiella gaditana</name>
    <dbReference type="NCBI Taxonomy" id="2726987"/>
    <lineage>
        <taxon>Bacteria</taxon>
        <taxon>Pseudomonadati</taxon>
        <taxon>Pseudomonadota</taxon>
        <taxon>Gammaproteobacteria</taxon>
        <taxon>Enterobacterales</taxon>
        <taxon>Erwiniaceae</taxon>
        <taxon>Rosenbergiella</taxon>
    </lineage>
</organism>
<comment type="similarity">
    <text evidence="2">Belongs to the membrane fusion protein (MFP) (TC 8.A.1) family.</text>
</comment>
<sequence>MTDNTRDHREQDAAEQDQDAHSTDTENNDAPPRQRPGKKPLIILAIIAIVLLCVAVIFWLMNRGIESTDDAFTDGNAATIAPKTNGYVIDLKVKDNQLVHQGDLLVVIDPRDATAQREQAQAQLGSAQAQLQQAQAQYQLAKVQYPAQLHQALADQAKAKANLANAESVYQRQHGVDPRATTQSNIDSATSQYRAAQADYQQAQAQVEIASQVPLQLHQQETAIAARQQQVAQAAAQLATAKLNLSYTEVRAPYEGYITKRNVQVGSLVQAGSALFSLVSPQIWVTANFKESQLEHMHPGNKVSLTVDAWPDLRLEGHVDSIQMGSGSHFSAFPAENATGNFVKIVQRVPVKIIIDKGLDPQHPLPLGLSVEPEVHVDD</sequence>
<feature type="transmembrane region" description="Helical" evidence="8">
    <location>
        <begin position="41"/>
        <end position="61"/>
    </location>
</feature>
<name>A0ABS5SXD5_9GAMM</name>
<evidence type="ECO:0000256" key="3">
    <source>
        <dbReference type="ARBA" id="ARBA00022692"/>
    </source>
</evidence>
<evidence type="ECO:0000313" key="12">
    <source>
        <dbReference type="Proteomes" id="UP000790096"/>
    </source>
</evidence>
<feature type="domain" description="p-hydroxybenzoic acid efflux pump subunit AaeA-like beta-barrel" evidence="10">
    <location>
        <begin position="284"/>
        <end position="368"/>
    </location>
</feature>
<evidence type="ECO:0000259" key="9">
    <source>
        <dbReference type="Pfam" id="PF25917"/>
    </source>
</evidence>
<evidence type="ECO:0000259" key="10">
    <source>
        <dbReference type="Pfam" id="PF25963"/>
    </source>
</evidence>
<feature type="coiled-coil region" evidence="6">
    <location>
        <begin position="117"/>
        <end position="144"/>
    </location>
</feature>
<evidence type="ECO:0000313" key="11">
    <source>
        <dbReference type="EMBL" id="MBT0723917.1"/>
    </source>
</evidence>
<dbReference type="Pfam" id="PF25917">
    <property type="entry name" value="BSH_RND"/>
    <property type="match status" value="1"/>
</dbReference>
<evidence type="ECO:0000256" key="2">
    <source>
        <dbReference type="ARBA" id="ARBA00009477"/>
    </source>
</evidence>
<dbReference type="RefSeq" id="WP_214236613.1">
    <property type="nucleotide sequence ID" value="NZ_JABBFR010000005.1"/>
</dbReference>
<dbReference type="InterPro" id="IPR050739">
    <property type="entry name" value="MFP"/>
</dbReference>
<gene>
    <name evidence="11" type="ORF">HH682_05560</name>
</gene>
<feature type="domain" description="Multidrug resistance protein MdtA-like barrel-sandwich hybrid" evidence="9">
    <location>
        <begin position="76"/>
        <end position="279"/>
    </location>
</feature>
<evidence type="ECO:0000256" key="6">
    <source>
        <dbReference type="SAM" id="Coils"/>
    </source>
</evidence>
<comment type="subcellular location">
    <subcellularLocation>
        <location evidence="1">Membrane</location>
        <topology evidence="1">Single-pass membrane protein</topology>
    </subcellularLocation>
</comment>
<evidence type="ECO:0000256" key="8">
    <source>
        <dbReference type="SAM" id="Phobius"/>
    </source>
</evidence>
<dbReference type="PANTHER" id="PTHR30386">
    <property type="entry name" value="MEMBRANE FUSION SUBUNIT OF EMRAB-TOLC MULTIDRUG EFFLUX PUMP"/>
    <property type="match status" value="1"/>
</dbReference>
<dbReference type="PANTHER" id="PTHR30386:SF26">
    <property type="entry name" value="TRANSPORT PROTEIN COMB"/>
    <property type="match status" value="1"/>
</dbReference>
<dbReference type="Gene3D" id="2.40.50.100">
    <property type="match status" value="1"/>
</dbReference>
<keyword evidence="4 8" id="KW-1133">Transmembrane helix</keyword>
<dbReference type="Proteomes" id="UP000790096">
    <property type="component" value="Unassembled WGS sequence"/>
</dbReference>
<feature type="coiled-coil region" evidence="6">
    <location>
        <begin position="186"/>
        <end position="213"/>
    </location>
</feature>
<reference evidence="11 12" key="1">
    <citation type="submission" date="2020-04" db="EMBL/GenBank/DDBJ databases">
        <title>Genome sequencing of Rosenbergiella species.</title>
        <authorList>
            <person name="Alvarez-Perez S."/>
            <person name="Lievens B."/>
        </authorList>
    </citation>
    <scope>NUCLEOTIDE SEQUENCE [LARGE SCALE GENOMIC DNA]</scope>
    <source>
        <strain evidence="11 12">S61</strain>
    </source>
</reference>
<proteinExistence type="inferred from homology"/>
<feature type="region of interest" description="Disordered" evidence="7">
    <location>
        <begin position="1"/>
        <end position="36"/>
    </location>
</feature>
<feature type="compositionally biased region" description="Basic and acidic residues" evidence="7">
    <location>
        <begin position="1"/>
        <end position="24"/>
    </location>
</feature>
<dbReference type="SUPFAM" id="SSF111369">
    <property type="entry name" value="HlyD-like secretion proteins"/>
    <property type="match status" value="2"/>
</dbReference>
<keyword evidence="12" id="KW-1185">Reference proteome</keyword>
<keyword evidence="5 8" id="KW-0472">Membrane</keyword>
<dbReference type="Gene3D" id="2.40.30.170">
    <property type="match status" value="1"/>
</dbReference>
<keyword evidence="3 8" id="KW-0812">Transmembrane</keyword>
<evidence type="ECO:0000256" key="5">
    <source>
        <dbReference type="ARBA" id="ARBA00023136"/>
    </source>
</evidence>
<dbReference type="Pfam" id="PF25963">
    <property type="entry name" value="Beta-barrel_AAEA"/>
    <property type="match status" value="1"/>
</dbReference>
<dbReference type="InterPro" id="IPR058625">
    <property type="entry name" value="MdtA-like_BSH"/>
</dbReference>
<dbReference type="InterPro" id="IPR058634">
    <property type="entry name" value="AaeA-lik-b-barrel"/>
</dbReference>
<dbReference type="EMBL" id="JABBFR010000005">
    <property type="protein sequence ID" value="MBT0723917.1"/>
    <property type="molecule type" value="Genomic_DNA"/>
</dbReference>
<evidence type="ECO:0000256" key="1">
    <source>
        <dbReference type="ARBA" id="ARBA00004167"/>
    </source>
</evidence>
<accession>A0ABS5SXD5</accession>
<dbReference type="Gene3D" id="1.10.287.470">
    <property type="entry name" value="Helix hairpin bin"/>
    <property type="match status" value="2"/>
</dbReference>
<protein>
    <submittedName>
        <fullName evidence="11">HlyD family secretion protein</fullName>
    </submittedName>
</protein>
<comment type="caution">
    <text evidence="11">The sequence shown here is derived from an EMBL/GenBank/DDBJ whole genome shotgun (WGS) entry which is preliminary data.</text>
</comment>
<evidence type="ECO:0000256" key="4">
    <source>
        <dbReference type="ARBA" id="ARBA00022989"/>
    </source>
</evidence>
<keyword evidence="6" id="KW-0175">Coiled coil</keyword>